<dbReference type="InterPro" id="IPR036397">
    <property type="entry name" value="RNaseH_sf"/>
</dbReference>
<dbReference type="SUPFAM" id="SSF53098">
    <property type="entry name" value="Ribonuclease H-like"/>
    <property type="match status" value="1"/>
</dbReference>
<sequence length="519" mass="59354">MDVPLSLDRVFDFFAAEPVPGLAEALDNQNGWIEWDIPLGGEMDEPMENPGFDEEEELNKFMDDDQDVGNDTYKVGGLSMATPVGHPLITIEFGVATQLQAIDDLCDRMSNLEYRYGELVKKMKIVSDAEVADSITIREIHPRVTTWRGMYRTCRPHCMEPGYKTNSCRLDCLRWRILWQALQEALGTKLHMSTAYHPKTDGQSERTIQTLKNMLRACVMDFAGSWDTHLPLVEFSYNNSYHTSIKCLPFEALYGRKCRSPVISTEVGENVQVPLEEIEIDENLRFVEEPIEIVEQDVKQLKQRRIPLVKVCWNSRQGLKFTWEREDQFQRKYLHLFSKPHSEAFSKWLLDVDNGEIGEPNEEDGHDISWIAIQPDYLATVDERGLSQLIKFIYDDIAIKTLTTGCLQEKEIVCLKNKTADAVNAKILSDIEGGTLLSLQCGRSLQNSLTKERLRSYHPQSSLLSALAELTNTKRIHFTCEALITSVSENRAWKYASYSQCSKASTEQNGTYICEDHRK</sequence>
<dbReference type="PANTHER" id="PTHR47266">
    <property type="entry name" value="ENDONUCLEASE-RELATED"/>
    <property type="match status" value="1"/>
</dbReference>
<keyword evidence="2" id="KW-0548">Nucleotidyltransferase</keyword>
<organism evidence="2">
    <name type="scientific">Tanacetum cinerariifolium</name>
    <name type="common">Dalmatian daisy</name>
    <name type="synonym">Chrysanthemum cinerariifolium</name>
    <dbReference type="NCBI Taxonomy" id="118510"/>
    <lineage>
        <taxon>Eukaryota</taxon>
        <taxon>Viridiplantae</taxon>
        <taxon>Streptophyta</taxon>
        <taxon>Embryophyta</taxon>
        <taxon>Tracheophyta</taxon>
        <taxon>Spermatophyta</taxon>
        <taxon>Magnoliopsida</taxon>
        <taxon>eudicotyledons</taxon>
        <taxon>Gunneridae</taxon>
        <taxon>Pentapetalae</taxon>
        <taxon>asterids</taxon>
        <taxon>campanulids</taxon>
        <taxon>Asterales</taxon>
        <taxon>Asteraceae</taxon>
        <taxon>Asteroideae</taxon>
        <taxon>Anthemideae</taxon>
        <taxon>Anthemidinae</taxon>
        <taxon>Tanacetum</taxon>
    </lineage>
</organism>
<evidence type="ECO:0000259" key="1">
    <source>
        <dbReference type="PROSITE" id="PS50994"/>
    </source>
</evidence>
<accession>A0A6L2KNE7</accession>
<dbReference type="InterPro" id="IPR012337">
    <property type="entry name" value="RNaseH-like_sf"/>
</dbReference>
<dbReference type="AlphaFoldDB" id="A0A6L2KNE7"/>
<protein>
    <submittedName>
        <fullName evidence="2">Putative reverse transcriptase domain-containing protein</fullName>
    </submittedName>
</protein>
<dbReference type="InterPro" id="IPR001584">
    <property type="entry name" value="Integrase_cat-core"/>
</dbReference>
<feature type="domain" description="Integrase catalytic" evidence="1">
    <location>
        <begin position="180"/>
        <end position="257"/>
    </location>
</feature>
<dbReference type="GO" id="GO:0003964">
    <property type="term" value="F:RNA-directed DNA polymerase activity"/>
    <property type="evidence" value="ECO:0007669"/>
    <property type="project" value="UniProtKB-KW"/>
</dbReference>
<gene>
    <name evidence="2" type="ORF">Tci_022228</name>
</gene>
<proteinExistence type="predicted"/>
<dbReference type="GO" id="GO:0015074">
    <property type="term" value="P:DNA integration"/>
    <property type="evidence" value="ECO:0007669"/>
    <property type="project" value="InterPro"/>
</dbReference>
<dbReference type="Gene3D" id="3.30.420.10">
    <property type="entry name" value="Ribonuclease H-like superfamily/Ribonuclease H"/>
    <property type="match status" value="1"/>
</dbReference>
<dbReference type="GO" id="GO:0003676">
    <property type="term" value="F:nucleic acid binding"/>
    <property type="evidence" value="ECO:0007669"/>
    <property type="project" value="InterPro"/>
</dbReference>
<keyword evidence="2" id="KW-0695">RNA-directed DNA polymerase</keyword>
<name>A0A6L2KNE7_TANCI</name>
<comment type="caution">
    <text evidence="2">The sequence shown here is derived from an EMBL/GenBank/DDBJ whole genome shotgun (WGS) entry which is preliminary data.</text>
</comment>
<reference evidence="2" key="1">
    <citation type="journal article" date="2019" name="Sci. Rep.">
        <title>Draft genome of Tanacetum cinerariifolium, the natural source of mosquito coil.</title>
        <authorList>
            <person name="Yamashiro T."/>
            <person name="Shiraishi A."/>
            <person name="Satake H."/>
            <person name="Nakayama K."/>
        </authorList>
    </citation>
    <scope>NUCLEOTIDE SEQUENCE</scope>
</reference>
<dbReference type="PROSITE" id="PS50994">
    <property type="entry name" value="INTEGRASE"/>
    <property type="match status" value="1"/>
</dbReference>
<evidence type="ECO:0000313" key="2">
    <source>
        <dbReference type="EMBL" id="GEU50250.1"/>
    </source>
</evidence>
<dbReference type="InterPro" id="IPR052160">
    <property type="entry name" value="Gypsy_RT_Integrase-like"/>
</dbReference>
<keyword evidence="2" id="KW-0808">Transferase</keyword>
<dbReference type="EMBL" id="BKCJ010002687">
    <property type="protein sequence ID" value="GEU50250.1"/>
    <property type="molecule type" value="Genomic_DNA"/>
</dbReference>